<sequence length="111" mass="12514">MSANMSTEREGGDITYQQMVDDAQPLEDSEIQKFYAGATVLVTGGTGFLGKLLVEKLLRIFRKDVFHGPASNIINKNRTVHPSRTRFLIRTSILLAHNTLDTFRHCSHLRV</sequence>
<evidence type="ECO:0000259" key="1">
    <source>
        <dbReference type="Pfam" id="PF07993"/>
    </source>
</evidence>
<dbReference type="InterPro" id="IPR013120">
    <property type="entry name" value="FAR_NAD-bd"/>
</dbReference>
<evidence type="ECO:0000313" key="2">
    <source>
        <dbReference type="EMBL" id="GBP82282.1"/>
    </source>
</evidence>
<dbReference type="Pfam" id="PF07993">
    <property type="entry name" value="NAD_binding_4"/>
    <property type="match status" value="1"/>
</dbReference>
<protein>
    <submittedName>
        <fullName evidence="2">Fatty acyl-CoA reductase CG5065</fullName>
    </submittedName>
</protein>
<name>A0A4C1Z4N7_EUMVA</name>
<comment type="caution">
    <text evidence="2">The sequence shown here is derived from an EMBL/GenBank/DDBJ whole genome shotgun (WGS) entry which is preliminary data.</text>
</comment>
<proteinExistence type="predicted"/>
<dbReference type="AlphaFoldDB" id="A0A4C1Z4N7"/>
<feature type="domain" description="Thioester reductase (TE)" evidence="1">
    <location>
        <begin position="42"/>
        <end position="62"/>
    </location>
</feature>
<dbReference type="SUPFAM" id="SSF51735">
    <property type="entry name" value="NAD(P)-binding Rossmann-fold domains"/>
    <property type="match status" value="1"/>
</dbReference>
<accession>A0A4C1Z4N7</accession>
<dbReference type="EMBL" id="BGZK01001557">
    <property type="protein sequence ID" value="GBP82282.1"/>
    <property type="molecule type" value="Genomic_DNA"/>
</dbReference>
<dbReference type="InterPro" id="IPR036291">
    <property type="entry name" value="NAD(P)-bd_dom_sf"/>
</dbReference>
<organism evidence="2 3">
    <name type="scientific">Eumeta variegata</name>
    <name type="common">Bagworm moth</name>
    <name type="synonym">Eumeta japonica</name>
    <dbReference type="NCBI Taxonomy" id="151549"/>
    <lineage>
        <taxon>Eukaryota</taxon>
        <taxon>Metazoa</taxon>
        <taxon>Ecdysozoa</taxon>
        <taxon>Arthropoda</taxon>
        <taxon>Hexapoda</taxon>
        <taxon>Insecta</taxon>
        <taxon>Pterygota</taxon>
        <taxon>Neoptera</taxon>
        <taxon>Endopterygota</taxon>
        <taxon>Lepidoptera</taxon>
        <taxon>Glossata</taxon>
        <taxon>Ditrysia</taxon>
        <taxon>Tineoidea</taxon>
        <taxon>Psychidae</taxon>
        <taxon>Oiketicinae</taxon>
        <taxon>Eumeta</taxon>
    </lineage>
</organism>
<evidence type="ECO:0000313" key="3">
    <source>
        <dbReference type="Proteomes" id="UP000299102"/>
    </source>
</evidence>
<keyword evidence="3" id="KW-1185">Reference proteome</keyword>
<dbReference type="Proteomes" id="UP000299102">
    <property type="component" value="Unassembled WGS sequence"/>
</dbReference>
<reference evidence="2 3" key="1">
    <citation type="journal article" date="2019" name="Commun. Biol.">
        <title>The bagworm genome reveals a unique fibroin gene that provides high tensile strength.</title>
        <authorList>
            <person name="Kono N."/>
            <person name="Nakamura H."/>
            <person name="Ohtoshi R."/>
            <person name="Tomita M."/>
            <person name="Numata K."/>
            <person name="Arakawa K."/>
        </authorList>
    </citation>
    <scope>NUCLEOTIDE SEQUENCE [LARGE SCALE GENOMIC DNA]</scope>
</reference>
<dbReference type="OrthoDB" id="7452523at2759"/>
<dbReference type="Gene3D" id="3.40.50.720">
    <property type="entry name" value="NAD(P)-binding Rossmann-like Domain"/>
    <property type="match status" value="1"/>
</dbReference>
<gene>
    <name evidence="2" type="ORF">EVAR_86636_1</name>
</gene>